<dbReference type="PANTHER" id="PTHR47396">
    <property type="entry name" value="TYPE I RESTRICTION ENZYME ECOKI R PROTEIN"/>
    <property type="match status" value="1"/>
</dbReference>
<dbReference type="GO" id="GO:0006304">
    <property type="term" value="P:DNA modification"/>
    <property type="evidence" value="ECO:0007669"/>
    <property type="project" value="InterPro"/>
</dbReference>
<dbReference type="Pfam" id="PF13588">
    <property type="entry name" value="HSDR_N_2"/>
    <property type="match status" value="1"/>
</dbReference>
<dbReference type="GO" id="GO:0003677">
    <property type="term" value="F:DNA binding"/>
    <property type="evidence" value="ECO:0007669"/>
    <property type="project" value="InterPro"/>
</dbReference>
<dbReference type="InterPro" id="IPR006935">
    <property type="entry name" value="Helicase/UvrB_N"/>
</dbReference>
<evidence type="ECO:0000313" key="3">
    <source>
        <dbReference type="Proteomes" id="UP000029733"/>
    </source>
</evidence>
<dbReference type="Gene3D" id="3.90.1570.30">
    <property type="match status" value="1"/>
</dbReference>
<dbReference type="Pfam" id="PF08463">
    <property type="entry name" value="EcoEI_R_C"/>
    <property type="match status" value="1"/>
</dbReference>
<feature type="domain" description="Helicase ATP-binding" evidence="1">
    <location>
        <begin position="201"/>
        <end position="363"/>
    </location>
</feature>
<keyword evidence="2" id="KW-0067">ATP-binding</keyword>
<keyword evidence="3" id="KW-1185">Reference proteome</keyword>
<proteinExistence type="predicted"/>
<dbReference type="InterPro" id="IPR027417">
    <property type="entry name" value="P-loop_NTPase"/>
</dbReference>
<evidence type="ECO:0000259" key="1">
    <source>
        <dbReference type="PROSITE" id="PS51192"/>
    </source>
</evidence>
<dbReference type="SMART" id="SM00487">
    <property type="entry name" value="DEXDc"/>
    <property type="match status" value="1"/>
</dbReference>
<sequence>MTEEEVKLRLITPALQQVGWNVWRIGMEQMPSKRIVRQDYEFSDGQILFEGDKIKRGNKKKCDYVLYSFEGQPLAIIEAKGDSYTIRDGIQQAMEYAKGFGCYFAYSSNGSGFVEYDFFTGKQRDLKRDEFPSESELLARFYKGSGDKDSIQELQKQENNEFLTPRESIPLEFQNLISQPYFLESKFPRYYQAAAVNKAIEAIATGQKRILLVMATGTGKTYTAFELIYRLYKAGKIKKILYLADRNNLIDQTMANDFKPLLKESTKIQNKQIDEAYPLCFALYQQFITFKDDEIIKNFENYAKDAFDFILIDECHRSSSKEDSAYREILEYFSPAIQVGMTATPKHNEESSNLDYFGKPVYMYSLKQGIEDGFLAPYKVVRYGFNIDLMGYRPEQGKKDKHGHIVPDDEYYRSDFNRVLYIDERTNLVAKIISDFLKHTLKDRFAKTIVFCQDTRHAAIMREALINENSDLMKQNSNYIVRITGDDEVGKDQLENFIATNKTFPVIATTSKLLSTGTDTKMVKLIALDMTINSLIEFKQIVGRGTRINEKLGKSYFSILDFSNATRLFADKDFDGETFAPIERDISSKDEAKIEVQEHIKSDDFPTQKPDIDDANTTKKFEINGVEVQLIHELHQILDASGKLITNDFIAFSKQNINSNYQSLELFLKEWQNADTKSSFIQELEHKGILIEELRAMPEFKDKDEFDILISLAFNQRAISRKERAKKANKILNKFEGKAREVLEILLEKYAQNGITDIENPKVFQTQPFDFVNINSALEIFGGVENYLQILKEIKKELYDIA</sequence>
<dbReference type="GO" id="GO:0005524">
    <property type="term" value="F:ATP binding"/>
    <property type="evidence" value="ECO:0007669"/>
    <property type="project" value="InterPro"/>
</dbReference>
<dbReference type="EMBL" id="JRPR02000001">
    <property type="protein sequence ID" value="TLD97371.1"/>
    <property type="molecule type" value="Genomic_DNA"/>
</dbReference>
<dbReference type="InterPro" id="IPR050742">
    <property type="entry name" value="Helicase_Restrict-Modif_Enz"/>
</dbReference>
<dbReference type="SUPFAM" id="SSF52540">
    <property type="entry name" value="P-loop containing nucleoside triphosphate hydrolases"/>
    <property type="match status" value="2"/>
</dbReference>
<evidence type="ECO:0000313" key="2">
    <source>
        <dbReference type="EMBL" id="TLD97371.1"/>
    </source>
</evidence>
<reference evidence="2 3" key="1">
    <citation type="journal article" date="2014" name="Genome Announc.">
        <title>Draft genome sequences of eight enterohepatic helicobacter species isolated from both laboratory and wild rodents.</title>
        <authorList>
            <person name="Sheh A."/>
            <person name="Shen Z."/>
            <person name="Fox J.G."/>
        </authorList>
    </citation>
    <scope>NUCLEOTIDE SEQUENCE [LARGE SCALE GENOMIC DNA]</scope>
    <source>
        <strain evidence="2 3">MIT 09-6949</strain>
    </source>
</reference>
<name>A0A4U8TBS9_9HELI</name>
<dbReference type="PROSITE" id="PS51192">
    <property type="entry name" value="HELICASE_ATP_BIND_1"/>
    <property type="match status" value="1"/>
</dbReference>
<dbReference type="NCBIfam" id="NF046051">
    <property type="entry name" value="restrict_EcoAI"/>
    <property type="match status" value="1"/>
</dbReference>
<keyword evidence="2" id="KW-0347">Helicase</keyword>
<dbReference type="STRING" id="1677920.LS71_02335"/>
<organism evidence="2 3">
    <name type="scientific">Helicobacter jaachi</name>
    <dbReference type="NCBI Taxonomy" id="1677920"/>
    <lineage>
        <taxon>Bacteria</taxon>
        <taxon>Pseudomonadati</taxon>
        <taxon>Campylobacterota</taxon>
        <taxon>Epsilonproteobacteria</taxon>
        <taxon>Campylobacterales</taxon>
        <taxon>Helicobacteraceae</taxon>
        <taxon>Helicobacter</taxon>
    </lineage>
</organism>
<dbReference type="RefSeq" id="WP_034353117.1">
    <property type="nucleotide sequence ID" value="NZ_JRPR02000001.1"/>
</dbReference>
<keyword evidence="2" id="KW-0547">Nucleotide-binding</keyword>
<dbReference type="GO" id="GO:0016787">
    <property type="term" value="F:hydrolase activity"/>
    <property type="evidence" value="ECO:0007669"/>
    <property type="project" value="InterPro"/>
</dbReference>
<dbReference type="GO" id="GO:0005829">
    <property type="term" value="C:cytosol"/>
    <property type="evidence" value="ECO:0007669"/>
    <property type="project" value="TreeGrafter"/>
</dbReference>
<gene>
    <name evidence="2" type="ORF">LS71_001035</name>
</gene>
<dbReference type="Gene3D" id="3.40.50.300">
    <property type="entry name" value="P-loop containing nucleotide triphosphate hydrolases"/>
    <property type="match status" value="2"/>
</dbReference>
<dbReference type="PANTHER" id="PTHR47396:SF1">
    <property type="entry name" value="ATP-DEPENDENT HELICASE IRC3-RELATED"/>
    <property type="match status" value="1"/>
</dbReference>
<accession>A0A4U8TBS9</accession>
<dbReference type="InterPro" id="IPR014001">
    <property type="entry name" value="Helicase_ATP-bd"/>
</dbReference>
<dbReference type="Pfam" id="PF04851">
    <property type="entry name" value="ResIII"/>
    <property type="match status" value="1"/>
</dbReference>
<protein>
    <submittedName>
        <fullName evidence="2">DEAD/DEAH box helicase</fullName>
    </submittedName>
</protein>
<dbReference type="GO" id="GO:0004386">
    <property type="term" value="F:helicase activity"/>
    <property type="evidence" value="ECO:0007669"/>
    <property type="project" value="UniProtKB-KW"/>
</dbReference>
<dbReference type="CDD" id="cd18032">
    <property type="entry name" value="DEXHc_RE_I_III_res"/>
    <property type="match status" value="1"/>
</dbReference>
<dbReference type="OrthoDB" id="9804086at2"/>
<dbReference type="Proteomes" id="UP000029733">
    <property type="component" value="Unassembled WGS sequence"/>
</dbReference>
<dbReference type="AlphaFoldDB" id="A0A4U8TBS9"/>
<dbReference type="InterPro" id="IPR013670">
    <property type="entry name" value="EcoEI_R_C_dom"/>
</dbReference>
<keyword evidence="2" id="KW-0378">Hydrolase</keyword>
<comment type="caution">
    <text evidence="2">The sequence shown here is derived from an EMBL/GenBank/DDBJ whole genome shotgun (WGS) entry which is preliminary data.</text>
</comment>
<dbReference type="InterPro" id="IPR029464">
    <property type="entry name" value="HSDR_N"/>
</dbReference>